<sequence>MLRKGWTLASNPWRLPEVKNKYVETERLFSTSTFCREIYIPLKLKDLKENMTSNYHSSHCEKDVRYPSTDRVAVGEDYVDFIYQFGKDSKISKKDCKNTTSKNLEFHEAVYPIRISIYEVYNFGNVFEVWAQDSEDESRWILLWNGRPKFHKISQLLKRRRLESRIFSPPLRSCNFKTKMLRLHFISNSCTQLHAVMLIGTSKLIFSKNPEDKTTSFHKSKLMHKQVSREEDVLSSKQEYVNHPLLRIHWNHVKFIKDIKFSSGKSKEQLDSFSALSDE</sequence>
<dbReference type="AlphaFoldDB" id="A0A4S2KID4"/>
<name>A0A4S2KID4_9HYME</name>
<protein>
    <submittedName>
        <fullName evidence="1">Uncharacterized protein</fullName>
    </submittedName>
</protein>
<evidence type="ECO:0000313" key="2">
    <source>
        <dbReference type="Proteomes" id="UP000310200"/>
    </source>
</evidence>
<proteinExistence type="predicted"/>
<organism evidence="1 2">
    <name type="scientific">Temnothorax longispinosus</name>
    <dbReference type="NCBI Taxonomy" id="300112"/>
    <lineage>
        <taxon>Eukaryota</taxon>
        <taxon>Metazoa</taxon>
        <taxon>Ecdysozoa</taxon>
        <taxon>Arthropoda</taxon>
        <taxon>Hexapoda</taxon>
        <taxon>Insecta</taxon>
        <taxon>Pterygota</taxon>
        <taxon>Neoptera</taxon>
        <taxon>Endopterygota</taxon>
        <taxon>Hymenoptera</taxon>
        <taxon>Apocrita</taxon>
        <taxon>Aculeata</taxon>
        <taxon>Formicoidea</taxon>
        <taxon>Formicidae</taxon>
        <taxon>Myrmicinae</taxon>
        <taxon>Temnothorax</taxon>
    </lineage>
</organism>
<reference evidence="1 2" key="1">
    <citation type="journal article" date="2019" name="Philos. Trans. R. Soc. Lond., B, Biol. Sci.">
        <title>Ant behaviour and brain gene expression of defending hosts depend on the ecological success of the intruding social parasite.</title>
        <authorList>
            <person name="Kaur R."/>
            <person name="Stoldt M."/>
            <person name="Jongepier E."/>
            <person name="Feldmeyer B."/>
            <person name="Menzel F."/>
            <person name="Bornberg-Bauer E."/>
            <person name="Foitzik S."/>
        </authorList>
    </citation>
    <scope>NUCLEOTIDE SEQUENCE [LARGE SCALE GENOMIC DNA]</scope>
    <source>
        <tissue evidence="1">Whole body</tissue>
    </source>
</reference>
<dbReference type="STRING" id="300112.A0A4S2KID4"/>
<dbReference type="EMBL" id="QBLH01002167">
    <property type="protein sequence ID" value="TGZ49293.1"/>
    <property type="molecule type" value="Genomic_DNA"/>
</dbReference>
<accession>A0A4S2KID4</accession>
<comment type="caution">
    <text evidence="1">The sequence shown here is derived from an EMBL/GenBank/DDBJ whole genome shotgun (WGS) entry which is preliminary data.</text>
</comment>
<evidence type="ECO:0000313" key="1">
    <source>
        <dbReference type="EMBL" id="TGZ49293.1"/>
    </source>
</evidence>
<dbReference type="Proteomes" id="UP000310200">
    <property type="component" value="Unassembled WGS sequence"/>
</dbReference>
<keyword evidence="2" id="KW-1185">Reference proteome</keyword>
<gene>
    <name evidence="1" type="ORF">DBV15_03053</name>
</gene>